<dbReference type="Proteomes" id="UP000475862">
    <property type="component" value="Unassembled WGS sequence"/>
</dbReference>
<gene>
    <name evidence="2" type="ORF">AGLY_017941</name>
</gene>
<organism evidence="2 3">
    <name type="scientific">Aphis glycines</name>
    <name type="common">Soybean aphid</name>
    <dbReference type="NCBI Taxonomy" id="307491"/>
    <lineage>
        <taxon>Eukaryota</taxon>
        <taxon>Metazoa</taxon>
        <taxon>Ecdysozoa</taxon>
        <taxon>Arthropoda</taxon>
        <taxon>Hexapoda</taxon>
        <taxon>Insecta</taxon>
        <taxon>Pterygota</taxon>
        <taxon>Neoptera</taxon>
        <taxon>Paraneoptera</taxon>
        <taxon>Hemiptera</taxon>
        <taxon>Sternorrhyncha</taxon>
        <taxon>Aphidomorpha</taxon>
        <taxon>Aphidoidea</taxon>
        <taxon>Aphididae</taxon>
        <taxon>Aphidini</taxon>
        <taxon>Aphis</taxon>
        <taxon>Aphis</taxon>
    </lineage>
</organism>
<dbReference type="InterPro" id="IPR013607">
    <property type="entry name" value="Phospholipase_A2-like"/>
</dbReference>
<accession>A0A6G0SU69</accession>
<sequence length="348" mass="40806">MENLIDIPNNGAHYLYSYVSCLPKKMIKGVGFINDFLNCSFLPELHWPGYNYLGPGTKLEKNKKPINKLDEAARDHDYFYKDHKDTKTRHEADKILEQKAMERFNAPDTNMNEKIPALLTAYVMKSKRHLGMNLKKKLAEACKNNTNAIIQIARDKIYKRENIFYLDQNQIDKLKNKAAAEATPAIVALYNSYKDSKHKKKMEEETIRHNKEMEKNKGVYTIFWSKEKNINIEPLSNFDINHFGNNIKNFRGCFMRNDLPMKSWVNECGVLNLNDSTQNGSHWVAWKKMKNKIIYFDSFGINPPPKELVNYLGKHNLWYTDRQFQDYNDPPICGHLCLEFIDNYKKCI</sequence>
<reference evidence="2 3" key="1">
    <citation type="submission" date="2019-08" db="EMBL/GenBank/DDBJ databases">
        <title>The genome of the soybean aphid Biotype 1, its phylome, world population structure and adaptation to the North American continent.</title>
        <authorList>
            <person name="Giordano R."/>
            <person name="Donthu R.K."/>
            <person name="Hernandez A.G."/>
            <person name="Wright C.L."/>
            <person name="Zimin A.V."/>
        </authorList>
    </citation>
    <scope>NUCLEOTIDE SEQUENCE [LARGE SCALE GENOMIC DNA]</scope>
    <source>
        <tissue evidence="2">Whole aphids</tissue>
    </source>
</reference>
<comment type="caution">
    <text evidence="2">The sequence shown here is derived from an EMBL/GenBank/DDBJ whole genome shotgun (WGS) entry which is preliminary data.</text>
</comment>
<dbReference type="Pfam" id="PF08398">
    <property type="entry name" value="Phospholip_A2_4"/>
    <property type="match status" value="1"/>
</dbReference>
<dbReference type="GO" id="GO:0050482">
    <property type="term" value="P:arachidonate secretion"/>
    <property type="evidence" value="ECO:0007669"/>
    <property type="project" value="InterPro"/>
</dbReference>
<evidence type="ECO:0000313" key="2">
    <source>
        <dbReference type="EMBL" id="KAE9521645.1"/>
    </source>
</evidence>
<dbReference type="Gene3D" id="1.20.90.10">
    <property type="entry name" value="Phospholipase A2 domain"/>
    <property type="match status" value="1"/>
</dbReference>
<dbReference type="GO" id="GO:0005198">
    <property type="term" value="F:structural molecule activity"/>
    <property type="evidence" value="ECO:0007669"/>
    <property type="project" value="InterPro"/>
</dbReference>
<dbReference type="InterPro" id="IPR036444">
    <property type="entry name" value="PLipase_A2_dom_sf"/>
</dbReference>
<name>A0A6G0SU69_APHGL</name>
<keyword evidence="3" id="KW-1185">Reference proteome</keyword>
<dbReference type="OrthoDB" id="7593692at2759"/>
<proteinExistence type="predicted"/>
<evidence type="ECO:0000259" key="1">
    <source>
        <dbReference type="Pfam" id="PF08398"/>
    </source>
</evidence>
<dbReference type="EMBL" id="VYZN01002547">
    <property type="protein sequence ID" value="KAE9521645.1"/>
    <property type="molecule type" value="Genomic_DNA"/>
</dbReference>
<dbReference type="GO" id="GO:0006644">
    <property type="term" value="P:phospholipid metabolic process"/>
    <property type="evidence" value="ECO:0007669"/>
    <property type="project" value="InterPro"/>
</dbReference>
<dbReference type="GO" id="GO:0004623">
    <property type="term" value="F:phospholipase A2 activity"/>
    <property type="evidence" value="ECO:0007669"/>
    <property type="project" value="InterPro"/>
</dbReference>
<evidence type="ECO:0000313" key="3">
    <source>
        <dbReference type="Proteomes" id="UP000475862"/>
    </source>
</evidence>
<dbReference type="AlphaFoldDB" id="A0A6G0SU69"/>
<protein>
    <recommendedName>
        <fullName evidence="1">Phospholipase A2-like domain-containing protein</fullName>
    </recommendedName>
</protein>
<dbReference type="Gene3D" id="3.40.395.10">
    <property type="entry name" value="Adenoviral Proteinase, Chain A"/>
    <property type="match status" value="1"/>
</dbReference>
<feature type="domain" description="Phospholipase A2-like" evidence="1">
    <location>
        <begin position="44"/>
        <end position="99"/>
    </location>
</feature>